<accession>A0A6A4GS17</accession>
<organism evidence="1 2">
    <name type="scientific">Gymnopus androsaceus JB14</name>
    <dbReference type="NCBI Taxonomy" id="1447944"/>
    <lineage>
        <taxon>Eukaryota</taxon>
        <taxon>Fungi</taxon>
        <taxon>Dikarya</taxon>
        <taxon>Basidiomycota</taxon>
        <taxon>Agaricomycotina</taxon>
        <taxon>Agaricomycetes</taxon>
        <taxon>Agaricomycetidae</taxon>
        <taxon>Agaricales</taxon>
        <taxon>Marasmiineae</taxon>
        <taxon>Omphalotaceae</taxon>
        <taxon>Gymnopus</taxon>
    </lineage>
</organism>
<feature type="non-terminal residue" evidence="1">
    <location>
        <position position="76"/>
    </location>
</feature>
<dbReference type="Proteomes" id="UP000799118">
    <property type="component" value="Unassembled WGS sequence"/>
</dbReference>
<evidence type="ECO:0000313" key="2">
    <source>
        <dbReference type="Proteomes" id="UP000799118"/>
    </source>
</evidence>
<sequence length="76" mass="9222">GLRVEWCKAYARVRCWKEEVNLLSEEIRRTPVYMEWKACWWESKADVEQFAGAHKEGVSAYAHEQAEVWRDMKRRF</sequence>
<reference evidence="1" key="1">
    <citation type="journal article" date="2019" name="Environ. Microbiol.">
        <title>Fungal ecological strategies reflected in gene transcription - a case study of two litter decomposers.</title>
        <authorList>
            <person name="Barbi F."/>
            <person name="Kohler A."/>
            <person name="Barry K."/>
            <person name="Baskaran P."/>
            <person name="Daum C."/>
            <person name="Fauchery L."/>
            <person name="Ihrmark K."/>
            <person name="Kuo A."/>
            <person name="LaButti K."/>
            <person name="Lipzen A."/>
            <person name="Morin E."/>
            <person name="Grigoriev I.V."/>
            <person name="Henrissat B."/>
            <person name="Lindahl B."/>
            <person name="Martin F."/>
        </authorList>
    </citation>
    <scope>NUCLEOTIDE SEQUENCE</scope>
    <source>
        <strain evidence="1">JB14</strain>
    </source>
</reference>
<gene>
    <name evidence="1" type="ORF">BT96DRAFT_761349</name>
</gene>
<dbReference type="AlphaFoldDB" id="A0A6A4GS17"/>
<protein>
    <submittedName>
        <fullName evidence="1">Uncharacterized protein</fullName>
    </submittedName>
</protein>
<evidence type="ECO:0000313" key="1">
    <source>
        <dbReference type="EMBL" id="KAE9388173.1"/>
    </source>
</evidence>
<feature type="non-terminal residue" evidence="1">
    <location>
        <position position="1"/>
    </location>
</feature>
<proteinExistence type="predicted"/>
<dbReference type="EMBL" id="ML769757">
    <property type="protein sequence ID" value="KAE9388173.1"/>
    <property type="molecule type" value="Genomic_DNA"/>
</dbReference>
<keyword evidence="2" id="KW-1185">Reference proteome</keyword>
<dbReference type="OrthoDB" id="3232711at2759"/>
<name>A0A6A4GS17_9AGAR</name>